<feature type="transmembrane region" description="Helical" evidence="1">
    <location>
        <begin position="6"/>
        <end position="24"/>
    </location>
</feature>
<organism evidence="2 3">
    <name type="scientific">Croceitalea rosinachiae</name>
    <dbReference type="NCBI Taxonomy" id="3075596"/>
    <lineage>
        <taxon>Bacteria</taxon>
        <taxon>Pseudomonadati</taxon>
        <taxon>Bacteroidota</taxon>
        <taxon>Flavobacteriia</taxon>
        <taxon>Flavobacteriales</taxon>
        <taxon>Flavobacteriaceae</taxon>
        <taxon>Croceitalea</taxon>
    </lineage>
</organism>
<dbReference type="SUPFAM" id="SSF55961">
    <property type="entry name" value="Bet v1-like"/>
    <property type="match status" value="1"/>
</dbReference>
<protein>
    <recommendedName>
        <fullName evidence="4">Polyketide cyclase / dehydrase and lipid transport</fullName>
    </recommendedName>
</protein>
<comment type="caution">
    <text evidence="2">The sequence shown here is derived from an EMBL/GenBank/DDBJ whole genome shotgun (WGS) entry which is preliminary data.</text>
</comment>
<dbReference type="Gene3D" id="3.30.530.20">
    <property type="match status" value="1"/>
</dbReference>
<keyword evidence="3" id="KW-1185">Reference proteome</keyword>
<dbReference type="Proteomes" id="UP001255246">
    <property type="component" value="Unassembled WGS sequence"/>
</dbReference>
<gene>
    <name evidence="2" type="ORF">RM706_14060</name>
</gene>
<keyword evidence="1" id="KW-0812">Transmembrane</keyword>
<keyword evidence="1" id="KW-0472">Membrane</keyword>
<dbReference type="EMBL" id="JAVRHR010000003">
    <property type="protein sequence ID" value="MDT0608166.1"/>
    <property type="molecule type" value="Genomic_DNA"/>
</dbReference>
<evidence type="ECO:0000313" key="3">
    <source>
        <dbReference type="Proteomes" id="UP001255246"/>
    </source>
</evidence>
<reference evidence="2 3" key="1">
    <citation type="submission" date="2023-09" db="EMBL/GenBank/DDBJ databases">
        <authorList>
            <person name="Rey-Velasco X."/>
        </authorList>
    </citation>
    <scope>NUCLEOTIDE SEQUENCE [LARGE SCALE GENOMIC DNA]</scope>
    <source>
        <strain evidence="2 3">F388</strain>
    </source>
</reference>
<keyword evidence="1" id="KW-1133">Transmembrane helix</keyword>
<dbReference type="InterPro" id="IPR023393">
    <property type="entry name" value="START-like_dom_sf"/>
</dbReference>
<dbReference type="RefSeq" id="WP_311352645.1">
    <property type="nucleotide sequence ID" value="NZ_JAVRHR010000003.1"/>
</dbReference>
<evidence type="ECO:0008006" key="4">
    <source>
        <dbReference type="Google" id="ProtNLM"/>
    </source>
</evidence>
<sequence length="178" mass="20502">MKRMIPITIVVALILFLGIGFYYANKLQHIHIQRTVSIQANAQMVFNNVLYLENFTKWSPFYEADPTQKTVVKGNDGQVGAQFHWEGNNGKDLGYQEIKAVRPLEYIEMKCDIQKPFKANPTFEYRFSNAGNIVKVVQDFNLKSGMVDAFFMWVFGAKKDMEKMNARGMELLKLACEK</sequence>
<evidence type="ECO:0000313" key="2">
    <source>
        <dbReference type="EMBL" id="MDT0608166.1"/>
    </source>
</evidence>
<proteinExistence type="predicted"/>
<name>A0ABU3ADA5_9FLAO</name>
<evidence type="ECO:0000256" key="1">
    <source>
        <dbReference type="SAM" id="Phobius"/>
    </source>
</evidence>
<accession>A0ABU3ADA5</accession>